<sequence length="382" mass="40500">MRVPLSAAALALMAGAALAAEGWQWSIPDWLPPPPVPDDNPMTAEKVELGRHLFHDARLSADGTVACASCHVQAMGFADGRAVGIGVGGTEGQRNAPGLANVGYLPVLTWGNPMIDSLERHVLIPMFGTAPVEMGAAGMEAALFDRLAADPFYAEAFPAAFPDRPAPDLYTVTRALAAFQRTMISAGSPYDRFAYEGDRDALSASARRGQDLFFGERLECYHCHGGFNFTDNLETSRMKMAETGFHNTGVHEVIREGGEGIAAFTLREADLGRFRTPSLRNVAVTAPYMHDGSMATLSEVLDAYANGGRHPDVAQKDPLVAGFVLSAAEKADVIAFLESLTDEDFLSDPALSDPWPSGHPAVARRVVPCGDSGACGAPEPGG</sequence>
<reference evidence="12" key="1">
    <citation type="submission" date="2021-02" db="EMBL/GenBank/DDBJ databases">
        <title>Rhodobacter shimadae sp. nov., an aerobic anoxygenic phototrophic bacterium isolated from a hot spring.</title>
        <authorList>
            <person name="Muramatsu S."/>
            <person name="Haruta S."/>
            <person name="Hirose S."/>
            <person name="Hanada S."/>
        </authorList>
    </citation>
    <scope>NUCLEOTIDE SEQUENCE</scope>
    <source>
        <strain evidence="12">N10</strain>
    </source>
</reference>
<keyword evidence="4 10" id="KW-0732">Signal</keyword>
<proteinExistence type="predicted"/>
<protein>
    <submittedName>
        <fullName evidence="12">Di-heme enzyme</fullName>
    </submittedName>
</protein>
<dbReference type="Gene3D" id="1.10.760.10">
    <property type="entry name" value="Cytochrome c-like domain"/>
    <property type="match status" value="2"/>
</dbReference>
<evidence type="ECO:0000256" key="8">
    <source>
        <dbReference type="PIRSR" id="PIRSR000294-1"/>
    </source>
</evidence>
<dbReference type="GO" id="GO:0020037">
    <property type="term" value="F:heme binding"/>
    <property type="evidence" value="ECO:0007669"/>
    <property type="project" value="InterPro"/>
</dbReference>
<feature type="domain" description="Cytochrome c" evidence="11">
    <location>
        <begin position="204"/>
        <end position="341"/>
    </location>
</feature>
<dbReference type="KEGG" id="nsm:JO391_14960"/>
<dbReference type="Pfam" id="PF03150">
    <property type="entry name" value="CCP_MauG"/>
    <property type="match status" value="1"/>
</dbReference>
<dbReference type="PIRSF" id="PIRSF000294">
    <property type="entry name" value="Cytochrome-c_peroxidase"/>
    <property type="match status" value="1"/>
</dbReference>
<dbReference type="GO" id="GO:0004130">
    <property type="term" value="F:cytochrome-c peroxidase activity"/>
    <property type="evidence" value="ECO:0007669"/>
    <property type="project" value="TreeGrafter"/>
</dbReference>
<feature type="domain" description="Cytochrome c" evidence="11">
    <location>
        <begin position="45"/>
        <end position="177"/>
    </location>
</feature>
<evidence type="ECO:0000256" key="4">
    <source>
        <dbReference type="ARBA" id="ARBA00022729"/>
    </source>
</evidence>
<keyword evidence="3 9" id="KW-0479">Metal-binding</keyword>
<dbReference type="RefSeq" id="WP_220661251.1">
    <property type="nucleotide sequence ID" value="NZ_CP069370.1"/>
</dbReference>
<feature type="signal peptide" evidence="10">
    <location>
        <begin position="1"/>
        <end position="19"/>
    </location>
</feature>
<dbReference type="GO" id="GO:0042597">
    <property type="term" value="C:periplasmic space"/>
    <property type="evidence" value="ECO:0007669"/>
    <property type="project" value="UniProtKB-SubCell"/>
</dbReference>
<dbReference type="InterPro" id="IPR051395">
    <property type="entry name" value="Cytochrome_c_Peroxidase/MauG"/>
</dbReference>
<dbReference type="GO" id="GO:0009055">
    <property type="term" value="F:electron transfer activity"/>
    <property type="evidence" value="ECO:0007669"/>
    <property type="project" value="InterPro"/>
</dbReference>
<evidence type="ECO:0000256" key="2">
    <source>
        <dbReference type="ARBA" id="ARBA00022617"/>
    </source>
</evidence>
<keyword evidence="13" id="KW-1185">Reference proteome</keyword>
<dbReference type="InterPro" id="IPR026259">
    <property type="entry name" value="MauG/Cytc_peroxidase"/>
</dbReference>
<dbReference type="SUPFAM" id="SSF46626">
    <property type="entry name" value="Cytochrome c"/>
    <property type="match status" value="2"/>
</dbReference>
<dbReference type="InterPro" id="IPR023929">
    <property type="entry name" value="MbnH-like"/>
</dbReference>
<dbReference type="AlphaFoldDB" id="A0A8G0ZPC5"/>
<evidence type="ECO:0000256" key="7">
    <source>
        <dbReference type="ARBA" id="ARBA00023004"/>
    </source>
</evidence>
<keyword evidence="7 9" id="KW-0408">Iron</keyword>
<evidence type="ECO:0000313" key="12">
    <source>
        <dbReference type="EMBL" id="QYZ69031.1"/>
    </source>
</evidence>
<feature type="chain" id="PRO_5034380091" evidence="10">
    <location>
        <begin position="20"/>
        <end position="382"/>
    </location>
</feature>
<evidence type="ECO:0000256" key="3">
    <source>
        <dbReference type="ARBA" id="ARBA00022723"/>
    </source>
</evidence>
<evidence type="ECO:0000256" key="10">
    <source>
        <dbReference type="SAM" id="SignalP"/>
    </source>
</evidence>
<dbReference type="PANTHER" id="PTHR30600">
    <property type="entry name" value="CYTOCHROME C PEROXIDASE-RELATED"/>
    <property type="match status" value="1"/>
</dbReference>
<feature type="binding site" description="axial binding residue" evidence="9">
    <location>
        <position position="224"/>
    </location>
    <ligand>
        <name>heme c</name>
        <dbReference type="ChEBI" id="CHEBI:61717"/>
        <label>2</label>
    </ligand>
    <ligandPart>
        <name>Fe</name>
        <dbReference type="ChEBI" id="CHEBI:18248"/>
    </ligandPart>
</feature>
<evidence type="ECO:0000259" key="11">
    <source>
        <dbReference type="PROSITE" id="PS51007"/>
    </source>
</evidence>
<keyword evidence="2 8" id="KW-0349">Heme</keyword>
<dbReference type="NCBIfam" id="TIGR04039">
    <property type="entry name" value="MXAN_0977_Heme2"/>
    <property type="match status" value="1"/>
</dbReference>
<evidence type="ECO:0000256" key="9">
    <source>
        <dbReference type="PIRSR" id="PIRSR000294-2"/>
    </source>
</evidence>
<evidence type="ECO:0000256" key="5">
    <source>
        <dbReference type="ARBA" id="ARBA00022764"/>
    </source>
</evidence>
<dbReference type="PANTHER" id="PTHR30600:SF14">
    <property type="entry name" value="CYTOCHROME C PEROXIDASE"/>
    <property type="match status" value="1"/>
</dbReference>
<evidence type="ECO:0000313" key="13">
    <source>
        <dbReference type="Proteomes" id="UP000826300"/>
    </source>
</evidence>
<feature type="binding site" description="axial binding residue" evidence="9">
    <location>
        <position position="71"/>
    </location>
    <ligand>
        <name>heme c</name>
        <dbReference type="ChEBI" id="CHEBI:61717"/>
        <label>1</label>
    </ligand>
    <ligandPart>
        <name>Fe</name>
        <dbReference type="ChEBI" id="CHEBI:18248"/>
    </ligandPart>
</feature>
<dbReference type="InterPro" id="IPR009056">
    <property type="entry name" value="Cyt_c-like_dom"/>
</dbReference>
<gene>
    <name evidence="12" type="ORF">JO391_14960</name>
</gene>
<comment type="PTM">
    <text evidence="8">Binds 2 heme groups per subunit.</text>
</comment>
<dbReference type="PROSITE" id="PS51007">
    <property type="entry name" value="CYTC"/>
    <property type="match status" value="2"/>
</dbReference>
<dbReference type="GO" id="GO:0046872">
    <property type="term" value="F:metal ion binding"/>
    <property type="evidence" value="ECO:0007669"/>
    <property type="project" value="UniProtKB-KW"/>
</dbReference>
<name>A0A8G0ZPC5_9RHOB</name>
<feature type="binding site" description="covalent" evidence="8">
    <location>
        <position position="223"/>
    </location>
    <ligand>
        <name>heme c</name>
        <dbReference type="ChEBI" id="CHEBI:61717"/>
        <label>2</label>
    </ligand>
</feature>
<feature type="binding site" description="covalent" evidence="8">
    <location>
        <position position="70"/>
    </location>
    <ligand>
        <name>heme c</name>
        <dbReference type="ChEBI" id="CHEBI:61717"/>
        <label>1</label>
    </ligand>
</feature>
<evidence type="ECO:0000256" key="1">
    <source>
        <dbReference type="ARBA" id="ARBA00004418"/>
    </source>
</evidence>
<feature type="binding site" description="covalent" evidence="8">
    <location>
        <position position="67"/>
    </location>
    <ligand>
        <name>heme c</name>
        <dbReference type="ChEBI" id="CHEBI:61717"/>
        <label>1</label>
    </ligand>
</feature>
<organism evidence="12 13">
    <name type="scientific">Neotabrizicola shimadae</name>
    <dbReference type="NCBI Taxonomy" id="2807096"/>
    <lineage>
        <taxon>Bacteria</taxon>
        <taxon>Pseudomonadati</taxon>
        <taxon>Pseudomonadota</taxon>
        <taxon>Alphaproteobacteria</taxon>
        <taxon>Rhodobacterales</taxon>
        <taxon>Paracoccaceae</taxon>
        <taxon>Neotabrizicola</taxon>
    </lineage>
</organism>
<dbReference type="InterPro" id="IPR004852">
    <property type="entry name" value="Di-haem_cyt_c_peroxidsae"/>
</dbReference>
<dbReference type="Proteomes" id="UP000826300">
    <property type="component" value="Chromosome"/>
</dbReference>
<evidence type="ECO:0000256" key="6">
    <source>
        <dbReference type="ARBA" id="ARBA00023002"/>
    </source>
</evidence>
<keyword evidence="5" id="KW-0574">Periplasm</keyword>
<feature type="binding site" description="covalent" evidence="8">
    <location>
        <position position="220"/>
    </location>
    <ligand>
        <name>heme c</name>
        <dbReference type="ChEBI" id="CHEBI:61717"/>
        <label>2</label>
    </ligand>
</feature>
<keyword evidence="6" id="KW-0560">Oxidoreductase</keyword>
<accession>A0A8G0ZPC5</accession>
<dbReference type="InterPro" id="IPR036909">
    <property type="entry name" value="Cyt_c-like_dom_sf"/>
</dbReference>
<comment type="subcellular location">
    <subcellularLocation>
        <location evidence="1">Periplasm</location>
    </subcellularLocation>
</comment>
<dbReference type="EMBL" id="CP069370">
    <property type="protein sequence ID" value="QYZ69031.1"/>
    <property type="molecule type" value="Genomic_DNA"/>
</dbReference>
<comment type="cofactor">
    <cofactor evidence="8">
        <name>heme</name>
        <dbReference type="ChEBI" id="CHEBI:30413"/>
    </cofactor>
    <text evidence="8">Binds 2 heme groups.</text>
</comment>